<dbReference type="InterPro" id="IPR010914">
    <property type="entry name" value="RsgA_GTPase_dom"/>
</dbReference>
<dbReference type="CDD" id="cd01854">
    <property type="entry name" value="YjeQ_EngC"/>
    <property type="match status" value="1"/>
</dbReference>
<dbReference type="GO" id="GO:0003924">
    <property type="term" value="F:GTPase activity"/>
    <property type="evidence" value="ECO:0007669"/>
    <property type="project" value="UniProtKB-UniRule"/>
</dbReference>
<dbReference type="GO" id="GO:0046872">
    <property type="term" value="F:metal ion binding"/>
    <property type="evidence" value="ECO:0007669"/>
    <property type="project" value="UniProtKB-KW"/>
</dbReference>
<keyword evidence="1 10" id="KW-0963">Cytoplasm</keyword>
<evidence type="ECO:0000256" key="10">
    <source>
        <dbReference type="HAMAP-Rule" id="MF_01820"/>
    </source>
</evidence>
<evidence type="ECO:0000313" key="15">
    <source>
        <dbReference type="EMBL" id="KST68325.1"/>
    </source>
</evidence>
<evidence type="ECO:0000259" key="13">
    <source>
        <dbReference type="PROSITE" id="PS51721"/>
    </source>
</evidence>
<evidence type="ECO:0000259" key="12">
    <source>
        <dbReference type="PROSITE" id="PS50936"/>
    </source>
</evidence>
<keyword evidence="8 10" id="KW-0694">RNA-binding</keyword>
<evidence type="ECO:0000256" key="2">
    <source>
        <dbReference type="ARBA" id="ARBA00022517"/>
    </source>
</evidence>
<feature type="domain" description="EngC GTPase" evidence="12">
    <location>
        <begin position="110"/>
        <end position="259"/>
    </location>
</feature>
<keyword evidence="7 10" id="KW-0862">Zinc</keyword>
<evidence type="ECO:0000256" key="3">
    <source>
        <dbReference type="ARBA" id="ARBA00022723"/>
    </source>
</evidence>
<dbReference type="PROSITE" id="PS50936">
    <property type="entry name" value="ENGC_GTPASE"/>
    <property type="match status" value="1"/>
</dbReference>
<dbReference type="InterPro" id="IPR030378">
    <property type="entry name" value="G_CP_dom"/>
</dbReference>
<evidence type="ECO:0000256" key="8">
    <source>
        <dbReference type="ARBA" id="ARBA00022884"/>
    </source>
</evidence>
<keyword evidence="4 10" id="KW-0699">rRNA-binding</keyword>
<dbReference type="Gene3D" id="3.40.50.300">
    <property type="entry name" value="P-loop containing nucleotide triphosphate hydrolases"/>
    <property type="match status" value="1"/>
</dbReference>
<gene>
    <name evidence="10" type="primary">rsgA</name>
    <name evidence="14" type="ORF">BC008_32240</name>
    <name evidence="15" type="ORF">BC008_32890</name>
</gene>
<dbReference type="EMBL" id="LMTZ01000083">
    <property type="protein sequence ID" value="KST68051.1"/>
    <property type="molecule type" value="Genomic_DNA"/>
</dbReference>
<evidence type="ECO:0000256" key="11">
    <source>
        <dbReference type="SAM" id="MobiDB-lite"/>
    </source>
</evidence>
<dbReference type="InterPro" id="IPR027417">
    <property type="entry name" value="P-loop_NTPase"/>
</dbReference>
<feature type="compositionally biased region" description="Basic residues" evidence="11">
    <location>
        <begin position="340"/>
        <end position="355"/>
    </location>
</feature>
<dbReference type="GO" id="GO:0005525">
    <property type="term" value="F:GTP binding"/>
    <property type="evidence" value="ECO:0007669"/>
    <property type="project" value="UniProtKB-UniRule"/>
</dbReference>
<feature type="binding site" evidence="10">
    <location>
        <position position="284"/>
    </location>
    <ligand>
        <name>Zn(2+)</name>
        <dbReference type="ChEBI" id="CHEBI:29105"/>
    </ligand>
</feature>
<keyword evidence="3 10" id="KW-0479">Metal-binding</keyword>
<evidence type="ECO:0000313" key="16">
    <source>
        <dbReference type="Proteomes" id="UP000053372"/>
    </source>
</evidence>
<keyword evidence="2 10" id="KW-0690">Ribosome biogenesis</keyword>
<feature type="domain" description="CP-type G" evidence="13">
    <location>
        <begin position="104"/>
        <end position="261"/>
    </location>
</feature>
<dbReference type="PANTHER" id="PTHR32120:SF10">
    <property type="entry name" value="SMALL RIBOSOMAL SUBUNIT BIOGENESIS GTPASE RSGA"/>
    <property type="match status" value="1"/>
</dbReference>
<keyword evidence="5 10" id="KW-0547">Nucleotide-binding</keyword>
<dbReference type="HAMAP" id="MF_01820">
    <property type="entry name" value="GTPase_RsgA"/>
    <property type="match status" value="1"/>
</dbReference>
<dbReference type="GO" id="GO:0019843">
    <property type="term" value="F:rRNA binding"/>
    <property type="evidence" value="ECO:0007669"/>
    <property type="project" value="UniProtKB-KW"/>
</dbReference>
<comment type="subcellular location">
    <subcellularLocation>
        <location evidence="10">Cytoplasm</location>
    </subcellularLocation>
</comment>
<dbReference type="Gene3D" id="1.10.40.50">
    <property type="entry name" value="Probable gtpase engc, domain 3"/>
    <property type="match status" value="1"/>
</dbReference>
<keyword evidence="6 10" id="KW-0378">Hydrolase</keyword>
<dbReference type="AlphaFoldDB" id="A0A0V7ZUJ3"/>
<evidence type="ECO:0000256" key="6">
    <source>
        <dbReference type="ARBA" id="ARBA00022801"/>
    </source>
</evidence>
<dbReference type="GO" id="GO:0042274">
    <property type="term" value="P:ribosomal small subunit biogenesis"/>
    <property type="evidence" value="ECO:0007669"/>
    <property type="project" value="UniProtKB-UniRule"/>
</dbReference>
<dbReference type="InterPro" id="IPR004881">
    <property type="entry name" value="Ribosome_biogen_GTPase_RsgA"/>
</dbReference>
<comment type="cofactor">
    <cofactor evidence="10">
        <name>Zn(2+)</name>
        <dbReference type="ChEBI" id="CHEBI:29105"/>
    </cofactor>
    <text evidence="10">Binds 1 zinc ion per subunit.</text>
</comment>
<protein>
    <recommendedName>
        <fullName evidence="10">Small ribosomal subunit biogenesis GTPase RsgA</fullName>
        <ecNumber evidence="10">3.6.1.-</ecNumber>
    </recommendedName>
</protein>
<feature type="binding site" evidence="10">
    <location>
        <begin position="149"/>
        <end position="152"/>
    </location>
    <ligand>
        <name>GTP</name>
        <dbReference type="ChEBI" id="CHEBI:37565"/>
    </ligand>
</feature>
<dbReference type="SUPFAM" id="SSF52540">
    <property type="entry name" value="P-loop containing nucleoside triphosphate hydrolases"/>
    <property type="match status" value="1"/>
</dbReference>
<evidence type="ECO:0000256" key="1">
    <source>
        <dbReference type="ARBA" id="ARBA00022490"/>
    </source>
</evidence>
<organism evidence="15 16">
    <name type="scientific">Mastigocoleus testarum BC008</name>
    <dbReference type="NCBI Taxonomy" id="371196"/>
    <lineage>
        <taxon>Bacteria</taxon>
        <taxon>Bacillati</taxon>
        <taxon>Cyanobacteriota</taxon>
        <taxon>Cyanophyceae</taxon>
        <taxon>Nostocales</taxon>
        <taxon>Hapalosiphonaceae</taxon>
        <taxon>Mastigocoleus</taxon>
    </lineage>
</organism>
<reference evidence="15 16" key="1">
    <citation type="journal article" date="2015" name="Genome Announc.">
        <title>Draft Genome of the Euendolithic (true boring) Cyanobacterium Mastigocoleus testarum strain BC008.</title>
        <authorList>
            <person name="Guida B.S."/>
            <person name="Garcia-Pichel F."/>
        </authorList>
    </citation>
    <scope>NUCLEOTIDE SEQUENCE [LARGE SCALE GENOMIC DNA]</scope>
    <source>
        <strain evidence="15 16">BC008</strain>
    </source>
</reference>
<comment type="function">
    <text evidence="10">One of several proteins that assist in the late maturation steps of the functional core of the 30S ribosomal subunit. Helps release RbfA from mature subunits. May play a role in the assembly of ribosomal proteins into the subunit. Circularly permuted GTPase that catalyzes slow GTP hydrolysis, GTPase activity is stimulated by the 30S ribosomal subunit.</text>
</comment>
<dbReference type="NCBIfam" id="TIGR00157">
    <property type="entry name" value="ribosome small subunit-dependent GTPase A"/>
    <property type="match status" value="1"/>
</dbReference>
<comment type="subunit">
    <text evidence="10">Monomer. Associates with 30S ribosomal subunit, binds 16S rRNA.</text>
</comment>
<feature type="binding site" evidence="10">
    <location>
        <begin position="203"/>
        <end position="211"/>
    </location>
    <ligand>
        <name>GTP</name>
        <dbReference type="ChEBI" id="CHEBI:37565"/>
    </ligand>
</feature>
<dbReference type="PANTHER" id="PTHR32120">
    <property type="entry name" value="SMALL RIBOSOMAL SUBUNIT BIOGENESIS GTPASE RSGA"/>
    <property type="match status" value="1"/>
</dbReference>
<evidence type="ECO:0000313" key="14">
    <source>
        <dbReference type="EMBL" id="KST68051.1"/>
    </source>
</evidence>
<dbReference type="PROSITE" id="PS51721">
    <property type="entry name" value="G_CP"/>
    <property type="match status" value="1"/>
</dbReference>
<evidence type="ECO:0000256" key="5">
    <source>
        <dbReference type="ARBA" id="ARBA00022741"/>
    </source>
</evidence>
<name>A0A0V7ZUJ3_9CYAN</name>
<comment type="similarity">
    <text evidence="10">Belongs to the TRAFAC class YlqF/YawG GTPase family. RsgA subfamily.</text>
</comment>
<dbReference type="Proteomes" id="UP000053372">
    <property type="component" value="Unassembled WGS sequence"/>
</dbReference>
<feature type="binding site" evidence="10">
    <location>
        <position position="297"/>
    </location>
    <ligand>
        <name>Zn(2+)</name>
        <dbReference type="ChEBI" id="CHEBI:29105"/>
    </ligand>
</feature>
<dbReference type="EMBL" id="LMTZ01000066">
    <property type="protein sequence ID" value="KST68325.1"/>
    <property type="molecule type" value="Genomic_DNA"/>
</dbReference>
<keyword evidence="16" id="KW-1185">Reference proteome</keyword>
<feature type="binding site" evidence="10">
    <location>
        <position position="289"/>
    </location>
    <ligand>
        <name>Zn(2+)</name>
        <dbReference type="ChEBI" id="CHEBI:29105"/>
    </ligand>
</feature>
<sequence length="355" mass="39978">MNLELLGWSNWFASSFEQLAMEGYFLARVAQEYKGGYLLYAEFGEIAGVLAGKLRHEATSSQNLPAVGDWVAATQPNNSTQAIIHQVLPRKSKFSRKVAGAKTQEQMIATNIDTVFLVCGLDDNFNLRRIERYLVLTWESGANPVIILNKVDLCEFWEQKVLEVEAIAPGVPIIAISAITLHERGLEILQPYLQLGQTIVLLGSSGVGKSTLTNQIIGKEVHVVQTVRQGDSKGRHTTTSSELLCLPSGALLIDTPGMRELQLWDVQDGLQETFADIETLAEQCRFRDCQHQHEPGCAVREALAEGILDQKRFLNYQKLQKEKNYLARKQNQRESLNTKARWKQRTKAIRNHHKR</sequence>
<proteinExistence type="inferred from homology"/>
<accession>A0A0V7ZUJ3</accession>
<feature type="binding site" evidence="10">
    <location>
        <position position="291"/>
    </location>
    <ligand>
        <name>Zn(2+)</name>
        <dbReference type="ChEBI" id="CHEBI:29105"/>
    </ligand>
</feature>
<evidence type="ECO:0000256" key="4">
    <source>
        <dbReference type="ARBA" id="ARBA00022730"/>
    </source>
</evidence>
<feature type="region of interest" description="Disordered" evidence="11">
    <location>
        <begin position="330"/>
        <end position="355"/>
    </location>
</feature>
<keyword evidence="9 10" id="KW-0342">GTP-binding</keyword>
<evidence type="ECO:0000256" key="9">
    <source>
        <dbReference type="ARBA" id="ARBA00023134"/>
    </source>
</evidence>
<comment type="caution">
    <text evidence="15">The sequence shown here is derived from an EMBL/GenBank/DDBJ whole genome shotgun (WGS) entry which is preliminary data.</text>
</comment>
<dbReference type="OrthoDB" id="9809485at2"/>
<dbReference type="GO" id="GO:0005737">
    <property type="term" value="C:cytoplasm"/>
    <property type="evidence" value="ECO:0007669"/>
    <property type="project" value="UniProtKB-SubCell"/>
</dbReference>
<dbReference type="RefSeq" id="WP_027845292.1">
    <property type="nucleotide sequence ID" value="NZ_LMTZ01000066.1"/>
</dbReference>
<dbReference type="EC" id="3.6.1.-" evidence="10"/>
<evidence type="ECO:0000256" key="7">
    <source>
        <dbReference type="ARBA" id="ARBA00022833"/>
    </source>
</evidence>
<dbReference type="Pfam" id="PF03193">
    <property type="entry name" value="RsgA_GTPase"/>
    <property type="match status" value="1"/>
</dbReference>